<dbReference type="Proteomes" id="UP000035199">
    <property type="component" value="Chromosome"/>
</dbReference>
<dbReference type="Pfam" id="PF24693">
    <property type="entry name" value="DUF7660"/>
    <property type="match status" value="1"/>
</dbReference>
<sequence length="79" mass="9531">MEDIHSRSEFVRFLENFRAEFQSSDFENTTLENFLEAMQFWIEDMDGYYQNMGKPECLGEETLTWQMLVDILEAARIYE</sequence>
<dbReference type="PATRIC" id="fig|571915.4.peg.2148"/>
<feature type="domain" description="DUF7660" evidence="1">
    <location>
        <begin position="6"/>
        <end position="79"/>
    </location>
</feature>
<protein>
    <recommendedName>
        <fullName evidence="1">DUF7660 domain-containing protein</fullName>
    </recommendedName>
</protein>
<keyword evidence="3" id="KW-1185">Reference proteome</keyword>
<reference evidence="2 3" key="1">
    <citation type="journal article" date="2015" name="Genome Announc.">
        <title>Complete Genome Sequence of the Type Strain Corynebacterium mustelae DSM 45274, Isolated from Various Tissues of a Male Ferret with Lethal Sepsis.</title>
        <authorList>
            <person name="Ruckert C."/>
            <person name="Eimer J."/>
            <person name="Winkler A."/>
            <person name="Tauch A."/>
        </authorList>
    </citation>
    <scope>NUCLEOTIDE SEQUENCE [LARGE SCALE GENOMIC DNA]</scope>
    <source>
        <strain evidence="2 3">DSM 45274</strain>
    </source>
</reference>
<evidence type="ECO:0000313" key="3">
    <source>
        <dbReference type="Proteomes" id="UP000035199"/>
    </source>
</evidence>
<organism evidence="2 3">
    <name type="scientific">Corynebacterium mustelae</name>
    <dbReference type="NCBI Taxonomy" id="571915"/>
    <lineage>
        <taxon>Bacteria</taxon>
        <taxon>Bacillati</taxon>
        <taxon>Actinomycetota</taxon>
        <taxon>Actinomycetes</taxon>
        <taxon>Mycobacteriales</taxon>
        <taxon>Corynebacteriaceae</taxon>
        <taxon>Corynebacterium</taxon>
    </lineage>
</organism>
<evidence type="ECO:0000313" key="2">
    <source>
        <dbReference type="EMBL" id="AKK06340.1"/>
    </source>
</evidence>
<accession>A0A0G3H0Q0</accession>
<evidence type="ECO:0000259" key="1">
    <source>
        <dbReference type="Pfam" id="PF24693"/>
    </source>
</evidence>
<dbReference type="STRING" id="571915.CMUST_10120"/>
<dbReference type="OrthoDB" id="1373771at2"/>
<dbReference type="EMBL" id="CP011542">
    <property type="protein sequence ID" value="AKK06340.1"/>
    <property type="molecule type" value="Genomic_DNA"/>
</dbReference>
<dbReference type="InterPro" id="IPR056077">
    <property type="entry name" value="DUF7660"/>
</dbReference>
<dbReference type="KEGG" id="cmv:CMUST_10120"/>
<name>A0A0G3H0Q0_9CORY</name>
<reference evidence="3" key="2">
    <citation type="submission" date="2015-05" db="EMBL/GenBank/DDBJ databases">
        <title>Complete genome sequence of Corynebacterium mustelae DSM 45274, isolated from various tissues of a male ferret with lethal sepsis.</title>
        <authorList>
            <person name="Ruckert C."/>
            <person name="Albersmeier A."/>
            <person name="Winkler A."/>
            <person name="Tauch A."/>
        </authorList>
    </citation>
    <scope>NUCLEOTIDE SEQUENCE [LARGE SCALE GENOMIC DNA]</scope>
    <source>
        <strain evidence="3">DSM 45274</strain>
    </source>
</reference>
<dbReference type="RefSeq" id="WP_047262385.1">
    <property type="nucleotide sequence ID" value="NZ_CP011542.1"/>
</dbReference>
<gene>
    <name evidence="2" type="ORF">CMUST_10120</name>
</gene>
<proteinExistence type="predicted"/>
<dbReference type="AlphaFoldDB" id="A0A0G3H0Q0"/>